<dbReference type="SUPFAM" id="SSF55979">
    <property type="entry name" value="DNA clamp"/>
    <property type="match status" value="1"/>
</dbReference>
<feature type="compositionally biased region" description="Polar residues" evidence="3">
    <location>
        <begin position="339"/>
        <end position="356"/>
    </location>
</feature>
<dbReference type="GO" id="GO:0000076">
    <property type="term" value="P:DNA replication checkpoint signaling"/>
    <property type="evidence" value="ECO:0007669"/>
    <property type="project" value="TreeGrafter"/>
</dbReference>
<reference evidence="5" key="1">
    <citation type="journal article" date="2017" name="Nat. Commun.">
        <title>The asparagus genome sheds light on the origin and evolution of a young Y chromosome.</title>
        <authorList>
            <person name="Harkess A."/>
            <person name="Zhou J."/>
            <person name="Xu C."/>
            <person name="Bowers J.E."/>
            <person name="Van der Hulst R."/>
            <person name="Ayyampalayam S."/>
            <person name="Mercati F."/>
            <person name="Riccardi P."/>
            <person name="McKain M.R."/>
            <person name="Kakrana A."/>
            <person name="Tang H."/>
            <person name="Ray J."/>
            <person name="Groenendijk J."/>
            <person name="Arikit S."/>
            <person name="Mathioni S.M."/>
            <person name="Nakano M."/>
            <person name="Shan H."/>
            <person name="Telgmann-Rauber A."/>
            <person name="Kanno A."/>
            <person name="Yue Z."/>
            <person name="Chen H."/>
            <person name="Li W."/>
            <person name="Chen Y."/>
            <person name="Xu X."/>
            <person name="Zhang Y."/>
            <person name="Luo S."/>
            <person name="Chen H."/>
            <person name="Gao J."/>
            <person name="Mao Z."/>
            <person name="Pires J.C."/>
            <person name="Luo M."/>
            <person name="Kudrna D."/>
            <person name="Wing R.A."/>
            <person name="Meyers B.C."/>
            <person name="Yi K."/>
            <person name="Kong H."/>
            <person name="Lavrijsen P."/>
            <person name="Sunseri F."/>
            <person name="Falavigna A."/>
            <person name="Ye Y."/>
            <person name="Leebens-Mack J.H."/>
            <person name="Chen G."/>
        </authorList>
    </citation>
    <scope>NUCLEOTIDE SEQUENCE [LARGE SCALE GENOMIC DNA]</scope>
    <source>
        <strain evidence="5">cv. DH0086</strain>
    </source>
</reference>
<dbReference type="Pfam" id="PF04139">
    <property type="entry name" value="Rad9"/>
    <property type="match status" value="1"/>
</dbReference>
<evidence type="ECO:0000256" key="1">
    <source>
        <dbReference type="ARBA" id="ARBA00008494"/>
    </source>
</evidence>
<dbReference type="Proteomes" id="UP000243459">
    <property type="component" value="Chromosome 5"/>
</dbReference>
<sequence length="451" mass="49527">MELSLSGNALKTFNRSITSLARIGTELVLQASPSQLVLHTLNSSRSAYQSITFKPDFFDSFHLQPNDSNGSDQIQCSVLLKSVCSILRTPISNVDRLSAVLPDAEASKLQWTLQCLNGVKKTYWISCNVEPDIQHLSLDRRRFPSSLVVKPRELTRLLSNFQTSLQEITIIATEPSAMPSDAAGEIGGKAVELRSYIDPTKDNSDAALHTQLWIDPAEEFLQYTHSGNPVDVTFGLKELKAFLSFCEGCEVDIHLFFEKAGEPILMSPRFGFDDGSNSDYDATLVLATMLVSQIAEGIVTDQQPAASVPHAQNTRGNASQSERSRSGIGPAVSEHPSDNTKIWSDLSGSAARSSDGNRSRPAQAERNPTVQHDMPMPDMMNPSKELPARDEAPNTRQCMETDHPGEPQGGTEVNGNPYSQHHPSNWVDAGDDEDEDDEGDLYVQSTPQFYD</sequence>
<feature type="compositionally biased region" description="Polar residues" evidence="3">
    <location>
        <begin position="411"/>
        <end position="423"/>
    </location>
</feature>
<dbReference type="FunFam" id="3.70.10.10:FF:000012">
    <property type="entry name" value="cell cycle checkpoint control protein RAD9A"/>
    <property type="match status" value="1"/>
</dbReference>
<dbReference type="GO" id="GO:0031573">
    <property type="term" value="P:mitotic intra-S DNA damage checkpoint signaling"/>
    <property type="evidence" value="ECO:0007669"/>
    <property type="project" value="TreeGrafter"/>
</dbReference>
<evidence type="ECO:0000313" key="5">
    <source>
        <dbReference type="Proteomes" id="UP000243459"/>
    </source>
</evidence>
<feature type="compositionally biased region" description="Acidic residues" evidence="3">
    <location>
        <begin position="429"/>
        <end position="440"/>
    </location>
</feature>
<dbReference type="OrthoDB" id="60092at2759"/>
<dbReference type="GO" id="GO:0071479">
    <property type="term" value="P:cellular response to ionizing radiation"/>
    <property type="evidence" value="ECO:0007669"/>
    <property type="project" value="TreeGrafter"/>
</dbReference>
<accession>A0A5P1ES06</accession>
<dbReference type="GO" id="GO:0030896">
    <property type="term" value="C:checkpoint clamp complex"/>
    <property type="evidence" value="ECO:0007669"/>
    <property type="project" value="UniProtKB-UniRule"/>
</dbReference>
<dbReference type="PANTHER" id="PTHR15237:SF0">
    <property type="entry name" value="CELL CYCLE CHECKPOINT CONTROL PROTEIN"/>
    <property type="match status" value="1"/>
</dbReference>
<dbReference type="GO" id="GO:0006281">
    <property type="term" value="P:DNA repair"/>
    <property type="evidence" value="ECO:0007669"/>
    <property type="project" value="UniProtKB-UniRule"/>
</dbReference>
<dbReference type="Gene3D" id="3.70.10.10">
    <property type="match status" value="1"/>
</dbReference>
<feature type="compositionally biased region" description="Basic and acidic residues" evidence="3">
    <location>
        <begin position="386"/>
        <end position="405"/>
    </location>
</feature>
<proteinExistence type="inferred from homology"/>
<gene>
    <name evidence="4" type="ORF">A4U43_C05F11690</name>
</gene>
<name>A0A5P1ES06_ASPOF</name>
<keyword evidence="5" id="KW-1185">Reference proteome</keyword>
<evidence type="ECO:0000256" key="3">
    <source>
        <dbReference type="SAM" id="MobiDB-lite"/>
    </source>
</evidence>
<dbReference type="InterPro" id="IPR026584">
    <property type="entry name" value="Rad9"/>
</dbReference>
<dbReference type="OMA" id="RTRQHHL"/>
<dbReference type="PANTHER" id="PTHR15237">
    <property type="entry name" value="DNA REPAIR PROTEIN RAD9"/>
    <property type="match status" value="1"/>
</dbReference>
<dbReference type="AlphaFoldDB" id="A0A5P1ES06"/>
<evidence type="ECO:0000256" key="2">
    <source>
        <dbReference type="PIRNR" id="PIRNR009303"/>
    </source>
</evidence>
<feature type="compositionally biased region" description="Polar residues" evidence="3">
    <location>
        <begin position="303"/>
        <end position="321"/>
    </location>
</feature>
<protein>
    <recommendedName>
        <fullName evidence="6">Cell cycle checkpoint control protein RAD9A</fullName>
    </recommendedName>
</protein>
<dbReference type="Gramene" id="ONK68453">
    <property type="protein sequence ID" value="ONK68453"/>
    <property type="gene ID" value="A4U43_C05F11690"/>
</dbReference>
<dbReference type="InterPro" id="IPR007268">
    <property type="entry name" value="Rad9/Ddc1"/>
</dbReference>
<organism evidence="4 5">
    <name type="scientific">Asparagus officinalis</name>
    <name type="common">Garden asparagus</name>
    <dbReference type="NCBI Taxonomy" id="4686"/>
    <lineage>
        <taxon>Eukaryota</taxon>
        <taxon>Viridiplantae</taxon>
        <taxon>Streptophyta</taxon>
        <taxon>Embryophyta</taxon>
        <taxon>Tracheophyta</taxon>
        <taxon>Spermatophyta</taxon>
        <taxon>Magnoliopsida</taxon>
        <taxon>Liliopsida</taxon>
        <taxon>Asparagales</taxon>
        <taxon>Asparagaceae</taxon>
        <taxon>Asparagoideae</taxon>
        <taxon>Asparagus</taxon>
    </lineage>
</organism>
<evidence type="ECO:0008006" key="6">
    <source>
        <dbReference type="Google" id="ProtNLM"/>
    </source>
</evidence>
<feature type="region of interest" description="Disordered" evidence="3">
    <location>
        <begin position="303"/>
        <end position="451"/>
    </location>
</feature>
<dbReference type="InterPro" id="IPR046938">
    <property type="entry name" value="DNA_clamp_sf"/>
</dbReference>
<dbReference type="PIRSF" id="PIRSF009303">
    <property type="entry name" value="Cell_cycle_RAD9"/>
    <property type="match status" value="1"/>
</dbReference>
<dbReference type="EMBL" id="CM007385">
    <property type="protein sequence ID" value="ONK68453.1"/>
    <property type="molecule type" value="Genomic_DNA"/>
</dbReference>
<comment type="similarity">
    <text evidence="1 2">Belongs to the rad9 family.</text>
</comment>
<evidence type="ECO:0000313" key="4">
    <source>
        <dbReference type="EMBL" id="ONK68453.1"/>
    </source>
</evidence>